<feature type="transmembrane region" description="Helical" evidence="6">
    <location>
        <begin position="720"/>
        <end position="748"/>
    </location>
</feature>
<dbReference type="KEGG" id="fae:FAES_0056"/>
<comment type="subcellular location">
    <subcellularLocation>
        <location evidence="1">Cell membrane</location>
        <topology evidence="1">Multi-pass membrane protein</topology>
    </subcellularLocation>
</comment>
<evidence type="ECO:0008006" key="11">
    <source>
        <dbReference type="Google" id="ProtNLM"/>
    </source>
</evidence>
<dbReference type="PANTHER" id="PTHR30572">
    <property type="entry name" value="MEMBRANE COMPONENT OF TRANSPORTER-RELATED"/>
    <property type="match status" value="1"/>
</dbReference>
<dbReference type="Pfam" id="PF12704">
    <property type="entry name" value="MacB_PCD"/>
    <property type="match status" value="1"/>
</dbReference>
<protein>
    <recommendedName>
        <fullName evidence="11">Macrolide export ATP-binding/permease protein macB</fullName>
    </recommendedName>
</protein>
<dbReference type="AlphaFoldDB" id="I0K1R7"/>
<accession>I0K1R7</accession>
<feature type="transmembrane region" description="Helical" evidence="6">
    <location>
        <begin position="687"/>
        <end position="708"/>
    </location>
</feature>
<evidence type="ECO:0000256" key="6">
    <source>
        <dbReference type="SAM" id="Phobius"/>
    </source>
</evidence>
<dbReference type="Pfam" id="PF02687">
    <property type="entry name" value="FtsX"/>
    <property type="match status" value="2"/>
</dbReference>
<evidence type="ECO:0000256" key="1">
    <source>
        <dbReference type="ARBA" id="ARBA00004651"/>
    </source>
</evidence>
<organism evidence="9 10">
    <name type="scientific">Fibrella aestuarina BUZ 2</name>
    <dbReference type="NCBI Taxonomy" id="1166018"/>
    <lineage>
        <taxon>Bacteria</taxon>
        <taxon>Pseudomonadati</taxon>
        <taxon>Bacteroidota</taxon>
        <taxon>Cytophagia</taxon>
        <taxon>Cytophagales</taxon>
        <taxon>Spirosomataceae</taxon>
        <taxon>Fibrella</taxon>
    </lineage>
</organism>
<reference evidence="9 10" key="1">
    <citation type="journal article" date="2012" name="J. Bacteriol.">
        <title>Genome Sequence of Fibrella aestuarina BUZ 2T, a Filamentous Marine Bacterium.</title>
        <authorList>
            <person name="Filippini M."/>
            <person name="Qi W."/>
            <person name="Blom J."/>
            <person name="Goesmann A."/>
            <person name="Smits T.H."/>
            <person name="Bagheri H.C."/>
        </authorList>
    </citation>
    <scope>NUCLEOTIDE SEQUENCE [LARGE SCALE GENOMIC DNA]</scope>
    <source>
        <strain evidence="10">BUZ 2T</strain>
    </source>
</reference>
<evidence type="ECO:0000313" key="10">
    <source>
        <dbReference type="Proteomes" id="UP000011058"/>
    </source>
</evidence>
<feature type="transmembrane region" description="Helical" evidence="6">
    <location>
        <begin position="347"/>
        <end position="369"/>
    </location>
</feature>
<feature type="transmembrane region" description="Helical" evidence="6">
    <location>
        <begin position="768"/>
        <end position="790"/>
    </location>
</feature>
<keyword evidence="2" id="KW-1003">Cell membrane</keyword>
<feature type="domain" description="ABC3 transporter permease C-terminal" evidence="7">
    <location>
        <begin position="688"/>
        <end position="798"/>
    </location>
</feature>
<feature type="domain" description="ABC3 transporter permease C-terminal" evidence="7">
    <location>
        <begin position="299"/>
        <end position="411"/>
    </location>
</feature>
<dbReference type="GO" id="GO:0022857">
    <property type="term" value="F:transmembrane transporter activity"/>
    <property type="evidence" value="ECO:0007669"/>
    <property type="project" value="TreeGrafter"/>
</dbReference>
<sequence>MARALSVLRKHATGMFRTYLLLALRQFGRNRLYSALNIGGLAVGLAVSAYISLYVWHEFHYDQFHPLAERTYRALSVSNYDGQEMTMTNMHESFGREAKRQLPEVEQVVRFSAGMGPVWVQADADHQQKPANVGFADPSLLTVMGFSLAEGDPRMALTEPGKIVLTQPLAEQLFGRQNPVGKTVTYDKNYPLTVSGVFADLPTNTIFQFDALVSLASMPMLGERKKQSWEYAGFLDTYLVLRPGTEVAKTAEKLKLINKGVKFMDAKASFLLEALPDLHLHSHSVSPDTRQNLYIFLGIALLILALATTNYVSLTTARATQRAREVGVRKAIGGQRRELVMQFYTESFLTTTLAVGLGLGLLALFFPWINQLLGIRMNGRVFDDASYWLVLAGLWLGCSLLAGGYPAFLLSGFRPQDALKSTVSGGKRGAGMRRVLTTGQFTASAGLLMCSLIFFAQMRFLRTKNIGLDRAQVVAVAIDKEMAPQYAAFRDAVRQWNGADRVAATNTRLFTPFVSIYFLTVKKTQKQSMVNVLTVDKSFFRTLGIGWNLPPAGWSDKAITKELQVYNQQAMKEAGETVRVVPHPDPFGFSNQGLQGVVADFKLFGLKHEQSPVMLSVVSDTSRAVVENGGYLLVKLNPNQDVPVALGQLKLLYEQANPPAPFDYYFLDDAYNKLYEKEQQLATLVNGFTGLTLLVACLGLLGLMTFTVEARTKEIGIRKVLGASVASIVGLLSRELVLLVSIAVLLASPLAWWAMTKWLADFAHHIDIRWWVFAAAGAGSLLIALLTIGVQSIRAALANPVESLRSE</sequence>
<dbReference type="InterPro" id="IPR050250">
    <property type="entry name" value="Macrolide_Exporter_MacB"/>
</dbReference>
<evidence type="ECO:0000259" key="7">
    <source>
        <dbReference type="Pfam" id="PF02687"/>
    </source>
</evidence>
<keyword evidence="5 6" id="KW-0472">Membrane</keyword>
<feature type="transmembrane region" description="Helical" evidence="6">
    <location>
        <begin position="35"/>
        <end position="56"/>
    </location>
</feature>
<dbReference type="InterPro" id="IPR003838">
    <property type="entry name" value="ABC3_permease_C"/>
</dbReference>
<evidence type="ECO:0000256" key="3">
    <source>
        <dbReference type="ARBA" id="ARBA00022692"/>
    </source>
</evidence>
<feature type="transmembrane region" description="Helical" evidence="6">
    <location>
        <begin position="389"/>
        <end position="413"/>
    </location>
</feature>
<dbReference type="Proteomes" id="UP000011058">
    <property type="component" value="Chromosome"/>
</dbReference>
<evidence type="ECO:0000256" key="4">
    <source>
        <dbReference type="ARBA" id="ARBA00022989"/>
    </source>
</evidence>
<dbReference type="InterPro" id="IPR025857">
    <property type="entry name" value="MacB_PCD"/>
</dbReference>
<proteinExistence type="predicted"/>
<keyword evidence="10" id="KW-1185">Reference proteome</keyword>
<gene>
    <name evidence="9" type="ORF">FAES_0056</name>
</gene>
<evidence type="ECO:0000313" key="9">
    <source>
        <dbReference type="EMBL" id="CCG98070.1"/>
    </source>
</evidence>
<dbReference type="PANTHER" id="PTHR30572:SF18">
    <property type="entry name" value="ABC-TYPE MACROLIDE FAMILY EXPORT SYSTEM PERMEASE COMPONENT 2"/>
    <property type="match status" value="1"/>
</dbReference>
<dbReference type="HOGENOM" id="CLU_008713_1_0_10"/>
<dbReference type="GO" id="GO:0005886">
    <property type="term" value="C:plasma membrane"/>
    <property type="evidence" value="ECO:0007669"/>
    <property type="project" value="UniProtKB-SubCell"/>
</dbReference>
<feature type="transmembrane region" description="Helical" evidence="6">
    <location>
        <begin position="434"/>
        <end position="456"/>
    </location>
</feature>
<keyword evidence="4 6" id="KW-1133">Transmembrane helix</keyword>
<feature type="domain" description="MacB-like periplasmic core" evidence="8">
    <location>
        <begin position="34"/>
        <end position="255"/>
    </location>
</feature>
<dbReference type="PATRIC" id="fig|1166018.3.peg.57"/>
<feature type="transmembrane region" description="Helical" evidence="6">
    <location>
        <begin position="293"/>
        <end position="314"/>
    </location>
</feature>
<evidence type="ECO:0000259" key="8">
    <source>
        <dbReference type="Pfam" id="PF12704"/>
    </source>
</evidence>
<dbReference type="eggNOG" id="COG0577">
    <property type="taxonomic scope" value="Bacteria"/>
</dbReference>
<evidence type="ECO:0000256" key="2">
    <source>
        <dbReference type="ARBA" id="ARBA00022475"/>
    </source>
</evidence>
<name>I0K1R7_9BACT</name>
<keyword evidence="3 6" id="KW-0812">Transmembrane</keyword>
<dbReference type="STRING" id="1166018.FAES_0056"/>
<dbReference type="EMBL" id="HE796683">
    <property type="protein sequence ID" value="CCG98070.1"/>
    <property type="molecule type" value="Genomic_DNA"/>
</dbReference>
<evidence type="ECO:0000256" key="5">
    <source>
        <dbReference type="ARBA" id="ARBA00023136"/>
    </source>
</evidence>